<protein>
    <recommendedName>
        <fullName evidence="3">Serine/threonine-protein kinase greatwall</fullName>
        <ecNumber evidence="2">2.7.11.1</ecNumber>
    </recommendedName>
    <alternativeName>
        <fullName evidence="9">Microtubule-associated serine/threonine-protein kinase-like</fullName>
    </alternativeName>
</protein>
<keyword evidence="4" id="KW-0723">Serine/threonine-protein kinase</keyword>
<evidence type="ECO:0000256" key="3">
    <source>
        <dbReference type="ARBA" id="ARBA00022148"/>
    </source>
</evidence>
<dbReference type="FunFam" id="3.30.200.20:FF:000550">
    <property type="entry name" value="Serine/threonine-protein kinase greatwall"/>
    <property type="match status" value="1"/>
</dbReference>
<dbReference type="InterPro" id="IPR050236">
    <property type="entry name" value="Ser_Thr_kinase_AGC"/>
</dbReference>
<keyword evidence="8" id="KW-0067">ATP-binding</keyword>
<dbReference type="SUPFAM" id="SSF56112">
    <property type="entry name" value="Protein kinase-like (PK-like)"/>
    <property type="match status" value="1"/>
</dbReference>
<dbReference type="EC" id="2.7.11.1" evidence="2"/>
<accession>T1JPB9</accession>
<comment type="similarity">
    <text evidence="1">Belongs to the protein kinase superfamily. AGC Ser/Thr protein kinase family.</text>
</comment>
<name>T1JPB9_STRMM</name>
<dbReference type="InterPro" id="IPR000719">
    <property type="entry name" value="Prot_kinase_dom"/>
</dbReference>
<reference evidence="14" key="1">
    <citation type="submission" date="2011-05" db="EMBL/GenBank/DDBJ databases">
        <authorList>
            <person name="Richards S.R."/>
            <person name="Qu J."/>
            <person name="Jiang H."/>
            <person name="Jhangiani S.N."/>
            <person name="Agravi P."/>
            <person name="Goodspeed R."/>
            <person name="Gross S."/>
            <person name="Mandapat C."/>
            <person name="Jackson L."/>
            <person name="Mathew T."/>
            <person name="Pu L."/>
            <person name="Thornton R."/>
            <person name="Saada N."/>
            <person name="Wilczek-Boney K.B."/>
            <person name="Lee S."/>
            <person name="Kovar C."/>
            <person name="Wu Y."/>
            <person name="Scherer S.E."/>
            <person name="Worley K.C."/>
            <person name="Muzny D.M."/>
            <person name="Gibbs R."/>
        </authorList>
    </citation>
    <scope>NUCLEOTIDE SEQUENCE</scope>
    <source>
        <strain evidence="14">Brora</strain>
    </source>
</reference>
<dbReference type="InterPro" id="IPR008271">
    <property type="entry name" value="Ser/Thr_kinase_AS"/>
</dbReference>
<keyword evidence="7" id="KW-0418">Kinase</keyword>
<dbReference type="HOGENOM" id="CLU_000288_63_0_1"/>
<dbReference type="Gene3D" id="1.10.510.10">
    <property type="entry name" value="Transferase(Phosphotransferase) domain 1"/>
    <property type="match status" value="1"/>
</dbReference>
<dbReference type="PROSITE" id="PS00108">
    <property type="entry name" value="PROTEIN_KINASE_ST"/>
    <property type="match status" value="1"/>
</dbReference>
<evidence type="ECO:0000259" key="12">
    <source>
        <dbReference type="PROSITE" id="PS50011"/>
    </source>
</evidence>
<dbReference type="PhylomeDB" id="T1JPB9"/>
<dbReference type="EMBL" id="JH429682">
    <property type="status" value="NOT_ANNOTATED_CDS"/>
    <property type="molecule type" value="Genomic_DNA"/>
</dbReference>
<evidence type="ECO:0000256" key="4">
    <source>
        <dbReference type="ARBA" id="ARBA00022527"/>
    </source>
</evidence>
<dbReference type="PANTHER" id="PTHR24356:SF1">
    <property type="entry name" value="SERINE_THREONINE-PROTEIN KINASE GREATWALL"/>
    <property type="match status" value="1"/>
</dbReference>
<keyword evidence="6" id="KW-0547">Nucleotide-binding</keyword>
<comment type="catalytic activity">
    <reaction evidence="11">
        <text>L-seryl-[protein] + ATP = O-phospho-L-seryl-[protein] + ADP + H(+)</text>
        <dbReference type="Rhea" id="RHEA:17989"/>
        <dbReference type="Rhea" id="RHEA-COMP:9863"/>
        <dbReference type="Rhea" id="RHEA-COMP:11604"/>
        <dbReference type="ChEBI" id="CHEBI:15378"/>
        <dbReference type="ChEBI" id="CHEBI:29999"/>
        <dbReference type="ChEBI" id="CHEBI:30616"/>
        <dbReference type="ChEBI" id="CHEBI:83421"/>
        <dbReference type="ChEBI" id="CHEBI:456216"/>
        <dbReference type="EC" id="2.7.11.1"/>
    </reaction>
</comment>
<organism evidence="13 14">
    <name type="scientific">Strigamia maritima</name>
    <name type="common">European centipede</name>
    <name type="synonym">Geophilus maritimus</name>
    <dbReference type="NCBI Taxonomy" id="126957"/>
    <lineage>
        <taxon>Eukaryota</taxon>
        <taxon>Metazoa</taxon>
        <taxon>Ecdysozoa</taxon>
        <taxon>Arthropoda</taxon>
        <taxon>Myriapoda</taxon>
        <taxon>Chilopoda</taxon>
        <taxon>Pleurostigmophora</taxon>
        <taxon>Geophilomorpha</taxon>
        <taxon>Linotaeniidae</taxon>
        <taxon>Strigamia</taxon>
    </lineage>
</organism>
<dbReference type="PROSITE" id="PS50011">
    <property type="entry name" value="PROTEIN_KINASE_DOM"/>
    <property type="match status" value="1"/>
</dbReference>
<feature type="domain" description="Protein kinase" evidence="12">
    <location>
        <begin position="8"/>
        <end position="156"/>
    </location>
</feature>
<evidence type="ECO:0000256" key="11">
    <source>
        <dbReference type="ARBA" id="ARBA00048679"/>
    </source>
</evidence>
<evidence type="ECO:0000256" key="5">
    <source>
        <dbReference type="ARBA" id="ARBA00022679"/>
    </source>
</evidence>
<keyword evidence="14" id="KW-1185">Reference proteome</keyword>
<dbReference type="FunFam" id="1.10.510.10:FF:000604">
    <property type="entry name" value="AGC protein kinase"/>
    <property type="match status" value="1"/>
</dbReference>
<dbReference type="eggNOG" id="KOG0606">
    <property type="taxonomic scope" value="Eukaryota"/>
</dbReference>
<evidence type="ECO:0000313" key="13">
    <source>
        <dbReference type="EnsemblMetazoa" id="SMAR015695-PA"/>
    </source>
</evidence>
<evidence type="ECO:0000256" key="7">
    <source>
        <dbReference type="ARBA" id="ARBA00022777"/>
    </source>
</evidence>
<dbReference type="OMA" id="NCETTRF"/>
<dbReference type="EnsemblMetazoa" id="SMAR015695-RA">
    <property type="protein sequence ID" value="SMAR015695-PA"/>
    <property type="gene ID" value="SMAR015695"/>
</dbReference>
<dbReference type="Gene3D" id="3.30.200.20">
    <property type="entry name" value="Phosphorylase Kinase, domain 1"/>
    <property type="match status" value="1"/>
</dbReference>
<dbReference type="GO" id="GO:0004674">
    <property type="term" value="F:protein serine/threonine kinase activity"/>
    <property type="evidence" value="ECO:0007669"/>
    <property type="project" value="UniProtKB-KW"/>
</dbReference>
<evidence type="ECO:0000256" key="8">
    <source>
        <dbReference type="ARBA" id="ARBA00022840"/>
    </source>
</evidence>
<dbReference type="SMART" id="SM00220">
    <property type="entry name" value="S_TKc"/>
    <property type="match status" value="1"/>
</dbReference>
<keyword evidence="5" id="KW-0808">Transferase</keyword>
<reference evidence="13" key="2">
    <citation type="submission" date="2015-02" db="UniProtKB">
        <authorList>
            <consortium name="EnsemblMetazoa"/>
        </authorList>
    </citation>
    <scope>IDENTIFICATION</scope>
</reference>
<evidence type="ECO:0000256" key="10">
    <source>
        <dbReference type="ARBA" id="ARBA00047899"/>
    </source>
</evidence>
<evidence type="ECO:0000256" key="1">
    <source>
        <dbReference type="ARBA" id="ARBA00009903"/>
    </source>
</evidence>
<dbReference type="Pfam" id="PF00069">
    <property type="entry name" value="Pkinase"/>
    <property type="match status" value="1"/>
</dbReference>
<evidence type="ECO:0000313" key="14">
    <source>
        <dbReference type="Proteomes" id="UP000014500"/>
    </source>
</evidence>
<evidence type="ECO:0000256" key="9">
    <source>
        <dbReference type="ARBA" id="ARBA00033099"/>
    </source>
</evidence>
<dbReference type="GO" id="GO:0005634">
    <property type="term" value="C:nucleus"/>
    <property type="evidence" value="ECO:0007669"/>
    <property type="project" value="TreeGrafter"/>
</dbReference>
<dbReference type="InterPro" id="IPR011009">
    <property type="entry name" value="Kinase-like_dom_sf"/>
</dbReference>
<dbReference type="AlphaFoldDB" id="T1JPB9"/>
<evidence type="ECO:0000256" key="6">
    <source>
        <dbReference type="ARBA" id="ARBA00022741"/>
    </source>
</evidence>
<dbReference type="PANTHER" id="PTHR24356">
    <property type="entry name" value="SERINE/THREONINE-PROTEIN KINASE"/>
    <property type="match status" value="1"/>
</dbReference>
<evidence type="ECO:0000256" key="2">
    <source>
        <dbReference type="ARBA" id="ARBA00012513"/>
    </source>
</evidence>
<proteinExistence type="inferred from homology"/>
<dbReference type="Proteomes" id="UP000014500">
    <property type="component" value="Unassembled WGS sequence"/>
</dbReference>
<dbReference type="GO" id="GO:0005524">
    <property type="term" value="F:ATP binding"/>
    <property type="evidence" value="ECO:0007669"/>
    <property type="project" value="UniProtKB-KW"/>
</dbReference>
<comment type="catalytic activity">
    <reaction evidence="10">
        <text>L-threonyl-[protein] + ATP = O-phospho-L-threonyl-[protein] + ADP + H(+)</text>
        <dbReference type="Rhea" id="RHEA:46608"/>
        <dbReference type="Rhea" id="RHEA-COMP:11060"/>
        <dbReference type="Rhea" id="RHEA-COMP:11605"/>
        <dbReference type="ChEBI" id="CHEBI:15378"/>
        <dbReference type="ChEBI" id="CHEBI:30013"/>
        <dbReference type="ChEBI" id="CHEBI:30616"/>
        <dbReference type="ChEBI" id="CHEBI:61977"/>
        <dbReference type="ChEBI" id="CHEBI:456216"/>
        <dbReference type="EC" id="2.7.11.1"/>
    </reaction>
</comment>
<dbReference type="STRING" id="126957.T1JPB9"/>
<dbReference type="GO" id="GO:0035556">
    <property type="term" value="P:intracellular signal transduction"/>
    <property type="evidence" value="ECO:0007669"/>
    <property type="project" value="TreeGrafter"/>
</dbReference>
<sequence>QLPNVDDFNLFKPISRGAYGKVYLAYKRTNAEEVFAVKVMKKAEMKYKNMADRVTTERDVMAHSNSPFVTQIFYSFHSDQNVFLVMEYLIGGDLKSLLHVYGVLRETEAVYYTAQIIQALIYLHSNGIVHRDLKPDNMLISAKGHLKLTDFGLSKI</sequence>